<dbReference type="GeneID" id="97549517"/>
<dbReference type="CDD" id="cd01029">
    <property type="entry name" value="TOPRIM_primases"/>
    <property type="match status" value="1"/>
</dbReference>
<dbReference type="InterPro" id="IPR050219">
    <property type="entry name" value="DnaG_primase"/>
</dbReference>
<evidence type="ECO:0000256" key="2">
    <source>
        <dbReference type="ARBA" id="ARBA00022515"/>
    </source>
</evidence>
<dbReference type="EC" id="2.7.7.101" evidence="9"/>
<dbReference type="PANTHER" id="PTHR30313">
    <property type="entry name" value="DNA PRIMASE"/>
    <property type="match status" value="1"/>
</dbReference>
<dbReference type="EMBL" id="QGMY01000002">
    <property type="protein sequence ID" value="PWR74512.1"/>
    <property type="molecule type" value="Genomic_DNA"/>
</dbReference>
<evidence type="ECO:0000256" key="9">
    <source>
        <dbReference type="HAMAP-Rule" id="MF_00007"/>
    </source>
</evidence>
<keyword evidence="8 9" id="KW-0804">Transcription</keyword>
<keyword evidence="4 9" id="KW-0548">Nucleotidyltransferase</keyword>
<evidence type="ECO:0000256" key="1">
    <source>
        <dbReference type="ARBA" id="ARBA00022478"/>
    </source>
</evidence>
<dbReference type="InterPro" id="IPR006171">
    <property type="entry name" value="TOPRIM_dom"/>
</dbReference>
<dbReference type="Pfam" id="PF13662">
    <property type="entry name" value="Toprim_4"/>
    <property type="match status" value="1"/>
</dbReference>
<feature type="compositionally biased region" description="Acidic residues" evidence="10">
    <location>
        <begin position="293"/>
        <end position="308"/>
    </location>
</feature>
<feature type="region of interest" description="Disordered" evidence="10">
    <location>
        <begin position="281"/>
        <end position="338"/>
    </location>
</feature>
<comment type="caution">
    <text evidence="12">The sequence shown here is derived from an EMBL/GenBank/DDBJ whole genome shotgun (WGS) entry which is preliminary data.</text>
</comment>
<evidence type="ECO:0000313" key="12">
    <source>
        <dbReference type="EMBL" id="PWR74512.1"/>
    </source>
</evidence>
<evidence type="ECO:0000256" key="4">
    <source>
        <dbReference type="ARBA" id="ARBA00022695"/>
    </source>
</evidence>
<evidence type="ECO:0000259" key="11">
    <source>
        <dbReference type="PROSITE" id="PS50880"/>
    </source>
</evidence>
<dbReference type="AlphaFoldDB" id="A0A2V2N2Z4"/>
<evidence type="ECO:0000256" key="8">
    <source>
        <dbReference type="ARBA" id="ARBA00023163"/>
    </source>
</evidence>
<evidence type="ECO:0000256" key="3">
    <source>
        <dbReference type="ARBA" id="ARBA00022679"/>
    </source>
</evidence>
<keyword evidence="5 9" id="KW-0235">DNA replication</keyword>
<keyword evidence="7" id="KW-0460">Magnesium</keyword>
<dbReference type="Proteomes" id="UP000245657">
    <property type="component" value="Unassembled WGS sequence"/>
</dbReference>
<evidence type="ECO:0000256" key="6">
    <source>
        <dbReference type="ARBA" id="ARBA00022723"/>
    </source>
</evidence>
<dbReference type="GO" id="GO:0006269">
    <property type="term" value="P:DNA replication, synthesis of primer"/>
    <property type="evidence" value="ECO:0007669"/>
    <property type="project" value="UniProtKB-UniRule"/>
</dbReference>
<dbReference type="Gene3D" id="3.40.1360.10">
    <property type="match status" value="1"/>
</dbReference>
<evidence type="ECO:0000256" key="7">
    <source>
        <dbReference type="ARBA" id="ARBA00022842"/>
    </source>
</evidence>
<name>A0A2V2N2Z4_9EURY</name>
<dbReference type="HAMAP" id="MF_00007">
    <property type="entry name" value="DNA_primase_DnaG_arc"/>
    <property type="match status" value="1"/>
</dbReference>
<keyword evidence="13" id="KW-1185">Reference proteome</keyword>
<dbReference type="SMART" id="SM00493">
    <property type="entry name" value="TOPRIM"/>
    <property type="match status" value="1"/>
</dbReference>
<dbReference type="GO" id="GO:1990077">
    <property type="term" value="C:primosome complex"/>
    <property type="evidence" value="ECO:0007669"/>
    <property type="project" value="UniProtKB-KW"/>
</dbReference>
<keyword evidence="3 9" id="KW-0808">Transferase</keyword>
<comment type="function">
    <text evidence="9">RNA polymerase that catalyzes the synthesis of short RNA molecules used as primers for DNA polymerase during DNA replication.</text>
</comment>
<dbReference type="PROSITE" id="PS50880">
    <property type="entry name" value="TOPRIM"/>
    <property type="match status" value="1"/>
</dbReference>
<organism evidence="12 13">
    <name type="scientific">Methanospirillum lacunae</name>
    <dbReference type="NCBI Taxonomy" id="668570"/>
    <lineage>
        <taxon>Archaea</taxon>
        <taxon>Methanobacteriati</taxon>
        <taxon>Methanobacteriota</taxon>
        <taxon>Stenosarchaea group</taxon>
        <taxon>Methanomicrobia</taxon>
        <taxon>Methanomicrobiales</taxon>
        <taxon>Methanospirillaceae</taxon>
        <taxon>Methanospirillum</taxon>
    </lineage>
</organism>
<dbReference type="GO" id="GO:0003899">
    <property type="term" value="F:DNA-directed RNA polymerase activity"/>
    <property type="evidence" value="ECO:0007669"/>
    <property type="project" value="UniProtKB-UniRule"/>
</dbReference>
<dbReference type="GO" id="GO:0000428">
    <property type="term" value="C:DNA-directed RNA polymerase complex"/>
    <property type="evidence" value="ECO:0007669"/>
    <property type="project" value="UniProtKB-KW"/>
</dbReference>
<dbReference type="OrthoDB" id="8643at2157"/>
<feature type="compositionally biased region" description="Basic and acidic residues" evidence="10">
    <location>
        <begin position="281"/>
        <end position="292"/>
    </location>
</feature>
<keyword evidence="1 9" id="KW-0240">DNA-directed RNA polymerase</keyword>
<dbReference type="RefSeq" id="WP_109967793.1">
    <property type="nucleotide sequence ID" value="NZ_CP176093.1"/>
</dbReference>
<dbReference type="GO" id="GO:0000178">
    <property type="term" value="C:exosome (RNase complex)"/>
    <property type="evidence" value="ECO:0007669"/>
    <property type="project" value="InterPro"/>
</dbReference>
<dbReference type="GO" id="GO:0008143">
    <property type="term" value="F:poly(A) binding"/>
    <property type="evidence" value="ECO:0007669"/>
    <property type="project" value="InterPro"/>
</dbReference>
<comment type="catalytic activity">
    <reaction evidence="9">
        <text>ssDNA + n NTP = ssDNA/pppN(pN)n-1 hybrid + (n-1) diphosphate.</text>
        <dbReference type="EC" id="2.7.7.101"/>
    </reaction>
</comment>
<dbReference type="GO" id="GO:0046872">
    <property type="term" value="F:metal ion binding"/>
    <property type="evidence" value="ECO:0007669"/>
    <property type="project" value="UniProtKB-KW"/>
</dbReference>
<comment type="subunit">
    <text evidence="9">Forms a ternary complex with MCM helicase and DNA.</text>
</comment>
<evidence type="ECO:0000256" key="5">
    <source>
        <dbReference type="ARBA" id="ARBA00022705"/>
    </source>
</evidence>
<evidence type="ECO:0000313" key="13">
    <source>
        <dbReference type="Proteomes" id="UP000245657"/>
    </source>
</evidence>
<dbReference type="InterPro" id="IPR020607">
    <property type="entry name" value="Primase_DnaG_arc"/>
</dbReference>
<reference evidence="12 13" key="1">
    <citation type="submission" date="2018-05" db="EMBL/GenBank/DDBJ databases">
        <title>Draft genome of Methanospirillum lacunae Ki8-1.</title>
        <authorList>
            <person name="Dueholm M.S."/>
            <person name="Nielsen P.H."/>
            <person name="Bakmann L.F."/>
            <person name="Otzen D.E."/>
        </authorList>
    </citation>
    <scope>NUCLEOTIDE SEQUENCE [LARGE SCALE GENOMIC DNA]</scope>
    <source>
        <strain evidence="12 13">Ki8-1</strain>
    </source>
</reference>
<dbReference type="NCBIfam" id="NF003108">
    <property type="entry name" value="PRK04031.1-1"/>
    <property type="match status" value="1"/>
</dbReference>
<proteinExistence type="inferred from homology"/>
<gene>
    <name evidence="9" type="primary">dnaG</name>
    <name evidence="12" type="ORF">DK846_03065</name>
</gene>
<feature type="domain" description="Toprim" evidence="11">
    <location>
        <begin position="170"/>
        <end position="256"/>
    </location>
</feature>
<sequence length="429" mass="47355">MYEQETTKYRIHLTVQAEGVVDRSDVVGAIFGQVEGLLGSELELRELQRQGRLGRIDVRVVSKQGRSSGEILVSTSLDRAETAILAASMETISRVGPCAAQVQVQNIEDIRVTKRNQIIERAKALLLEFEEPGIDPESLIDAVRESQRIEKIETIGPDNVPAGPNVLQSDAIIVVEGRADVINLLRAGIKNAIAVEGTSVPGTIISMCHKKTATAFLDGDRGGDLILRELLEVTDIDFVAFPPRGESVEDLSRKEIIKSLRNKVPIEYVLEDRVAEYLSNRDKEGKTVQKNEEPEEEVSSPQEPEEMPESSVSEPVEPDQASPESPIDEEVSEPPYKPRSVFTHISEVRERGVIRMLSGEGDVVLEMPVSQIEDSPIPDDQTFQGVVIDQDVNQQLLDQLSLLGIKFLAAPSFTGIVRRPASVRLIPFR</sequence>
<dbReference type="GO" id="GO:0005737">
    <property type="term" value="C:cytoplasm"/>
    <property type="evidence" value="ECO:0007669"/>
    <property type="project" value="TreeGrafter"/>
</dbReference>
<accession>A0A2V2N2Z4</accession>
<evidence type="ECO:0000256" key="10">
    <source>
        <dbReference type="SAM" id="MobiDB-lite"/>
    </source>
</evidence>
<protein>
    <recommendedName>
        <fullName evidence="9">DNA primase DnaG</fullName>
        <ecNumber evidence="9">2.7.7.101</ecNumber>
    </recommendedName>
</protein>
<keyword evidence="6" id="KW-0479">Metal-binding</keyword>
<dbReference type="SUPFAM" id="SSF56731">
    <property type="entry name" value="DNA primase core"/>
    <property type="match status" value="1"/>
</dbReference>
<comment type="similarity">
    <text evidence="9">Belongs to the archaeal DnaG primase family.</text>
</comment>
<keyword evidence="2 9" id="KW-0639">Primosome</keyword>
<dbReference type="PANTHER" id="PTHR30313:SF2">
    <property type="entry name" value="DNA PRIMASE"/>
    <property type="match status" value="1"/>
</dbReference>
<dbReference type="InterPro" id="IPR034154">
    <property type="entry name" value="TOPRIM_DnaG/twinkle"/>
</dbReference>